<organism evidence="3 4">
    <name type="scientific">Lactuca saligna</name>
    <name type="common">Willowleaf lettuce</name>
    <dbReference type="NCBI Taxonomy" id="75948"/>
    <lineage>
        <taxon>Eukaryota</taxon>
        <taxon>Viridiplantae</taxon>
        <taxon>Streptophyta</taxon>
        <taxon>Embryophyta</taxon>
        <taxon>Tracheophyta</taxon>
        <taxon>Spermatophyta</taxon>
        <taxon>Magnoliopsida</taxon>
        <taxon>eudicotyledons</taxon>
        <taxon>Gunneridae</taxon>
        <taxon>Pentapetalae</taxon>
        <taxon>asterids</taxon>
        <taxon>campanulids</taxon>
        <taxon>Asterales</taxon>
        <taxon>Asteraceae</taxon>
        <taxon>Cichorioideae</taxon>
        <taxon>Cichorieae</taxon>
        <taxon>Lactucinae</taxon>
        <taxon>Lactuca</taxon>
    </lineage>
</organism>
<evidence type="ECO:0000259" key="2">
    <source>
        <dbReference type="Pfam" id="PF02928"/>
    </source>
</evidence>
<dbReference type="Pfam" id="PF02928">
    <property type="entry name" value="zf-C5HC2"/>
    <property type="match status" value="1"/>
</dbReference>
<feature type="region of interest" description="Disordered" evidence="1">
    <location>
        <begin position="200"/>
        <end position="222"/>
    </location>
</feature>
<keyword evidence="4" id="KW-1185">Reference proteome</keyword>
<reference evidence="3" key="1">
    <citation type="submission" date="2023-04" db="EMBL/GenBank/DDBJ databases">
        <authorList>
            <person name="Vijverberg K."/>
            <person name="Xiong W."/>
            <person name="Schranz E."/>
        </authorList>
    </citation>
    <scope>NUCLEOTIDE SEQUENCE</scope>
</reference>
<dbReference type="EMBL" id="OX465079">
    <property type="protein sequence ID" value="CAI9274781.1"/>
    <property type="molecule type" value="Genomic_DNA"/>
</dbReference>
<sequence length="294" mass="33539">MLISSSSSSSSSAMSHEDLASQLSVKASFVNLISFQHRARWCLSKSRDCMGISQHSHGTILCSVCKRDCYVAYINCSCYLHPVCLRHEFKPLELACGTTFTLSVRDEVLEMEKVSRMLEEDKHIVNEAELQFKYASDKLLLSKLYQITEDESYIPYCKIDFVPQPPRENLHADNNTKSACHYSDSSDSDSEIYRFKRRSSLKPKQRPMNFASSKSEHQGLKRLKKAEPERLNVISIKYKKTGDEESSVSVGKRRDEKRVLESCPKRIKSVLGFIWGEQNAASNWAGFALLFSYC</sequence>
<name>A0AA36DX59_LACSI</name>
<feature type="domain" description="Zinc finger C5HC2-type" evidence="2">
    <location>
        <begin position="62"/>
        <end position="113"/>
    </location>
</feature>
<proteinExistence type="predicted"/>
<evidence type="ECO:0000313" key="4">
    <source>
        <dbReference type="Proteomes" id="UP001177003"/>
    </source>
</evidence>
<feature type="region of interest" description="Disordered" evidence="1">
    <location>
        <begin position="168"/>
        <end position="187"/>
    </location>
</feature>
<dbReference type="AlphaFoldDB" id="A0AA36DX59"/>
<dbReference type="InterPro" id="IPR004198">
    <property type="entry name" value="Znf_C5HC2"/>
</dbReference>
<accession>A0AA36DX59</accession>
<evidence type="ECO:0000256" key="1">
    <source>
        <dbReference type="SAM" id="MobiDB-lite"/>
    </source>
</evidence>
<protein>
    <recommendedName>
        <fullName evidence="2">Zinc finger C5HC2-type domain-containing protein</fullName>
    </recommendedName>
</protein>
<gene>
    <name evidence="3" type="ORF">LSALG_LOCUS14839</name>
</gene>
<evidence type="ECO:0000313" key="3">
    <source>
        <dbReference type="EMBL" id="CAI9274781.1"/>
    </source>
</evidence>
<dbReference type="Proteomes" id="UP001177003">
    <property type="component" value="Chromosome 3"/>
</dbReference>